<evidence type="ECO:0000313" key="1">
    <source>
        <dbReference type="EMBL" id="CAH6719744.1"/>
    </source>
</evidence>
<proteinExistence type="predicted"/>
<sequence>MNKQRISSYQQLFSKVFNKRLKYVNNIAIILSLGISIGLNFPYGRFWMNILLTFIRSPLIFIALFIIKLMRNQTVTVEYSPHKTLGLQIYHSIISKKFIITFGGYFISSIIFGSIFLSQLSLLNEFSTISKEYQQKPKINDQWVFFWFYVVFTSLIYSFQQLIFQRNRLQFTYGVSKIDPKQGLLAKLPQLLGNSIMLNILTTVSSPIVYYFVRNIIYKMNWLVLLIIGLDTKAPSFNVGFKNWINLGYYSFNIYLNWEIINHIYNVYATIGCLDGTKPISTYSSDPINTLLSGLRNNEPDQQLSKLTAFQELAYMAMLKGPEGNKIRMSIYNAHSKGGFIWSSILDECSIVIKEVNQRINYRPSYETVKVEPTVDKDIFGNSFISTPKVDESAIKSYDELTNKTTTKPIANKTLQKYYEMAQNSIIKPINSYLKDLNDPRINSSKVKVYINNTISLYNTYKNHFLSTSIGIFFRTSLKRDTESRVLNPVNYGNAVISLTNLLIHAIEEDKNLTVSNSHISDCLNLLERPIRSCENYVESLPPSVFLTLDQKKANIVNSNHVIKLLHDLTLVEFKKICISYNYKLNDLLLSSRSFKLAKRVIDEEIATRSQ</sequence>
<organism evidence="1 2">
    <name type="scientific">[Candida] jaroonii</name>
    <dbReference type="NCBI Taxonomy" id="467808"/>
    <lineage>
        <taxon>Eukaryota</taxon>
        <taxon>Fungi</taxon>
        <taxon>Dikarya</taxon>
        <taxon>Ascomycota</taxon>
        <taxon>Saccharomycotina</taxon>
        <taxon>Pichiomycetes</taxon>
        <taxon>Debaryomycetaceae</taxon>
        <taxon>Yamadazyma</taxon>
    </lineage>
</organism>
<protein>
    <submittedName>
        <fullName evidence="1">Nucleoporin Ndc1p</fullName>
    </submittedName>
</protein>
<reference evidence="1" key="1">
    <citation type="submission" date="2022-06" db="EMBL/GenBank/DDBJ databases">
        <authorList>
            <person name="Legras J.-L."/>
            <person name="Devillers H."/>
            <person name="Grondin C."/>
        </authorList>
    </citation>
    <scope>NUCLEOTIDE SEQUENCE</scope>
    <source>
        <strain evidence="1">CLIB 1444</strain>
    </source>
</reference>
<dbReference type="Proteomes" id="UP001152531">
    <property type="component" value="Unassembled WGS sequence"/>
</dbReference>
<keyword evidence="2" id="KW-1185">Reference proteome</keyword>
<comment type="caution">
    <text evidence="1">The sequence shown here is derived from an EMBL/GenBank/DDBJ whole genome shotgun (WGS) entry which is preliminary data.</text>
</comment>
<dbReference type="EMBL" id="CALSDN010000002">
    <property type="protein sequence ID" value="CAH6719744.1"/>
    <property type="molecule type" value="Genomic_DNA"/>
</dbReference>
<name>A0ACA9Y439_9ASCO</name>
<gene>
    <name evidence="1" type="ORF">CLIB1444_02S15544</name>
</gene>
<accession>A0ACA9Y439</accession>
<evidence type="ECO:0000313" key="2">
    <source>
        <dbReference type="Proteomes" id="UP001152531"/>
    </source>
</evidence>